<reference evidence="2 3" key="1">
    <citation type="submission" date="2020-04" db="EMBL/GenBank/DDBJ databases">
        <title>MicrobeNet Type strains.</title>
        <authorList>
            <person name="Nicholson A.C."/>
        </authorList>
    </citation>
    <scope>NUCLEOTIDE SEQUENCE [LARGE SCALE GENOMIC DNA]</scope>
    <source>
        <strain evidence="2 3">DSM 44956</strain>
    </source>
</reference>
<dbReference type="EMBL" id="JAAXOS010000002">
    <property type="protein sequence ID" value="NKY25611.1"/>
    <property type="molecule type" value="Genomic_DNA"/>
</dbReference>
<dbReference type="SUPFAM" id="SSF55729">
    <property type="entry name" value="Acyl-CoA N-acyltransferases (Nat)"/>
    <property type="match status" value="1"/>
</dbReference>
<keyword evidence="2" id="KW-0808">Transferase</keyword>
<evidence type="ECO:0000313" key="2">
    <source>
        <dbReference type="EMBL" id="NKY25611.1"/>
    </source>
</evidence>
<comment type="caution">
    <text evidence="2">The sequence shown here is derived from an EMBL/GenBank/DDBJ whole genome shotgun (WGS) entry which is preliminary data.</text>
</comment>
<dbReference type="Pfam" id="PF00583">
    <property type="entry name" value="Acetyltransf_1"/>
    <property type="match status" value="1"/>
</dbReference>
<dbReference type="InterPro" id="IPR016181">
    <property type="entry name" value="Acyl_CoA_acyltransferase"/>
</dbReference>
<dbReference type="RefSeq" id="WP_062976705.1">
    <property type="nucleotide sequence ID" value="NZ_JAAXOS010000002.1"/>
</dbReference>
<sequence>MTGLPDGVKFEHYTAAEARARREIVEYVYRRSYVDAIASGDPFDSPSEFMRRFDSYTGPRGSGFAYVLARVDGEPAGQIWGWPLPPNARWWTGLHLDSGDLEKFTTEDGARTFGLSEIMVCAEYAGQGIARAMHDELLGSRTEQRATLLVEADNERAYERYLRWGWERVGWLRPSWPDAPRFDVLIHELR</sequence>
<organism evidence="2 3">
    <name type="scientific">Nocardia gamkensis</name>
    <dbReference type="NCBI Taxonomy" id="352869"/>
    <lineage>
        <taxon>Bacteria</taxon>
        <taxon>Bacillati</taxon>
        <taxon>Actinomycetota</taxon>
        <taxon>Actinomycetes</taxon>
        <taxon>Mycobacteriales</taxon>
        <taxon>Nocardiaceae</taxon>
        <taxon>Nocardia</taxon>
    </lineage>
</organism>
<dbReference type="Gene3D" id="3.40.630.30">
    <property type="match status" value="1"/>
</dbReference>
<accession>A0A7X6L0J5</accession>
<protein>
    <submittedName>
        <fullName evidence="2">GNAT family N-acetyltransferase</fullName>
    </submittedName>
</protein>
<gene>
    <name evidence="2" type="ORF">HGB38_05095</name>
</gene>
<keyword evidence="3" id="KW-1185">Reference proteome</keyword>
<dbReference type="AlphaFoldDB" id="A0A7X6L0J5"/>
<dbReference type="Proteomes" id="UP000540698">
    <property type="component" value="Unassembled WGS sequence"/>
</dbReference>
<dbReference type="InterPro" id="IPR000182">
    <property type="entry name" value="GNAT_dom"/>
</dbReference>
<dbReference type="GO" id="GO:0016747">
    <property type="term" value="F:acyltransferase activity, transferring groups other than amino-acyl groups"/>
    <property type="evidence" value="ECO:0007669"/>
    <property type="project" value="InterPro"/>
</dbReference>
<proteinExistence type="predicted"/>
<evidence type="ECO:0000259" key="1">
    <source>
        <dbReference type="PROSITE" id="PS51186"/>
    </source>
</evidence>
<evidence type="ECO:0000313" key="3">
    <source>
        <dbReference type="Proteomes" id="UP000540698"/>
    </source>
</evidence>
<name>A0A7X6L0J5_9NOCA</name>
<dbReference type="PROSITE" id="PS51186">
    <property type="entry name" value="GNAT"/>
    <property type="match status" value="1"/>
</dbReference>
<feature type="domain" description="N-acetyltransferase" evidence="1">
    <location>
        <begin position="8"/>
        <end position="190"/>
    </location>
</feature>